<organism evidence="2 3">
    <name type="scientific">Bacteroides pyogenes JCM 6292</name>
    <dbReference type="NCBI Taxonomy" id="1235809"/>
    <lineage>
        <taxon>Bacteria</taxon>
        <taxon>Pseudomonadati</taxon>
        <taxon>Bacteroidota</taxon>
        <taxon>Bacteroidia</taxon>
        <taxon>Bacteroidales</taxon>
        <taxon>Bacteroidaceae</taxon>
        <taxon>Bacteroides</taxon>
    </lineage>
</organism>
<evidence type="ECO:0000256" key="1">
    <source>
        <dbReference type="SAM" id="MobiDB-lite"/>
    </source>
</evidence>
<dbReference type="EMBL" id="BAIQ01000015">
    <property type="protein sequence ID" value="GAE15385.1"/>
    <property type="molecule type" value="Genomic_DNA"/>
</dbReference>
<dbReference type="Proteomes" id="UP000018861">
    <property type="component" value="Unassembled WGS sequence"/>
</dbReference>
<evidence type="ECO:0000313" key="2">
    <source>
        <dbReference type="EMBL" id="GAE15385.1"/>
    </source>
</evidence>
<proteinExistence type="predicted"/>
<evidence type="ECO:0000313" key="3">
    <source>
        <dbReference type="Proteomes" id="UP000018861"/>
    </source>
</evidence>
<comment type="caution">
    <text evidence="2">The sequence shown here is derived from an EMBL/GenBank/DDBJ whole genome shotgun (WGS) entry which is preliminary data.</text>
</comment>
<dbReference type="AlphaFoldDB" id="W4P6K8"/>
<name>W4P6K8_9BACE</name>
<accession>W4P6K8</accession>
<feature type="region of interest" description="Disordered" evidence="1">
    <location>
        <begin position="1"/>
        <end position="33"/>
    </location>
</feature>
<protein>
    <submittedName>
        <fullName evidence="2">Uncharacterized protein</fullName>
    </submittedName>
</protein>
<sequence>MGVLPDSLFMGGPRLPASANTPAERNEAGHGESVDCSLCPALFGLLLTLRRESVAPAGRLRSSETVTATYVE</sequence>
<gene>
    <name evidence="2" type="ORF">JCM6292_1651</name>
</gene>
<feature type="compositionally biased region" description="Basic and acidic residues" evidence="1">
    <location>
        <begin position="24"/>
        <end position="33"/>
    </location>
</feature>
<reference evidence="2 3" key="1">
    <citation type="journal article" date="2014" name="Genome Announc.">
        <title>Draft Genome Sequences of Three Strains of Bacteroides pyogenes Isolated from a Cat and Swine.</title>
        <authorList>
            <person name="Sakamoto M."/>
            <person name="Oshima K."/>
            <person name="Suda W."/>
            <person name="Kitamura K."/>
            <person name="Iida T."/>
            <person name="Hattori M."/>
            <person name="Ohkuma M."/>
        </authorList>
    </citation>
    <scope>NUCLEOTIDE SEQUENCE [LARGE SCALE GENOMIC DNA]</scope>
    <source>
        <strain evidence="2 3">JCM 6292</strain>
    </source>
</reference>